<proteinExistence type="predicted"/>
<dbReference type="SUPFAM" id="SSF54695">
    <property type="entry name" value="POZ domain"/>
    <property type="match status" value="1"/>
</dbReference>
<feature type="region of interest" description="Disordered" evidence="1">
    <location>
        <begin position="528"/>
        <end position="550"/>
    </location>
</feature>
<evidence type="ECO:0000259" key="2">
    <source>
        <dbReference type="PROSITE" id="PS50097"/>
    </source>
</evidence>
<dbReference type="SMART" id="SM00225">
    <property type="entry name" value="BTB"/>
    <property type="match status" value="1"/>
</dbReference>
<feature type="compositionally biased region" description="Low complexity" evidence="1">
    <location>
        <begin position="251"/>
        <end position="289"/>
    </location>
</feature>
<feature type="region of interest" description="Disordered" evidence="1">
    <location>
        <begin position="242"/>
        <end position="290"/>
    </location>
</feature>
<dbReference type="PANTHER" id="PTHR45774:SF3">
    <property type="entry name" value="BTB (POZ) DOMAIN-CONTAINING 2B-RELATED"/>
    <property type="match status" value="1"/>
</dbReference>
<dbReference type="Proteomes" id="UP001146793">
    <property type="component" value="Unassembled WGS sequence"/>
</dbReference>
<dbReference type="InterPro" id="IPR000210">
    <property type="entry name" value="BTB/POZ_dom"/>
</dbReference>
<dbReference type="InterPro" id="IPR011333">
    <property type="entry name" value="SKP1/BTB/POZ_sf"/>
</dbReference>
<dbReference type="EMBL" id="JANTQA010000029">
    <property type="protein sequence ID" value="KAJ3441679.1"/>
    <property type="molecule type" value="Genomic_DNA"/>
</dbReference>
<sequence>MAELDDLSKILYEDKTMVNAEFHVGENGEVVYGHKLIFALGSSFWRRVFYPKSWQQSTKQVYKVTLPDLNIDTFKMIKKYIYIHQIDYSRIGNVFEFLEVLIRFEFHSLIDLIEKKILQDLNSKNCLLLLDKCINYHALTNLRNESLAYFISNMEQIFSTKGCLNDLSDSTVIYLLSYLPTNISKALILQRLFDRGKKLSERIKIKPTIENATFLVAHLIPLVEREQNYILNEQEQNKITLSGSTNNLNHSSKLNNTSQNKNKNNNTDNNNQNNVHQKNQSNNKNMNNSDYFGIETQSIESNGTNCNGNSNKKIQNLYPSLQLAISFFSKHTTIRSRKCNQNGSLEQLNILMMTTEANASLHEDVIRSIKFTGIKNVQVMNVAEIQPNYDQLIQFDSIFLFSSIEPFSDSVILGNLLAAYVEDGGGLVVCSYRALIENAWKYKKAELKGRIIAGKFLPIAKGSLIKEQRGHLGSILNKTHELVKGVKQFNGGSLSYRIKTQLEDSIPIINEQRWNLSISSTEMNKNTKINTNTNKSTSIHTNVNTNTNVNTDTSIDTNMELNEKNLKNNQNSQQSLYKKNMCICENIAVWNDGTPLISVKQIHPKYGKVVVLNMWPVSGEIGTRKSRYAYWLPSTNGNLIIANSVEYTAKM</sequence>
<evidence type="ECO:0000313" key="4">
    <source>
        <dbReference type="Proteomes" id="UP001146793"/>
    </source>
</evidence>
<protein>
    <submittedName>
        <fullName evidence="3">Pep-cterm sorting domain-containing protein</fullName>
    </submittedName>
</protein>
<gene>
    <name evidence="3" type="ORF">M0812_13692</name>
</gene>
<name>A0AAV7ZKH8_9EUKA</name>
<dbReference type="AlphaFoldDB" id="A0AAV7ZKH8"/>
<accession>A0AAV7ZKH8</accession>
<dbReference type="Gene3D" id="3.30.710.10">
    <property type="entry name" value="Potassium Channel Kv1.1, Chain A"/>
    <property type="match status" value="1"/>
</dbReference>
<feature type="domain" description="BTB" evidence="2">
    <location>
        <begin position="18"/>
        <end position="90"/>
    </location>
</feature>
<evidence type="ECO:0000256" key="1">
    <source>
        <dbReference type="SAM" id="MobiDB-lite"/>
    </source>
</evidence>
<organism evidence="3 4">
    <name type="scientific">Anaeramoeba flamelloides</name>
    <dbReference type="NCBI Taxonomy" id="1746091"/>
    <lineage>
        <taxon>Eukaryota</taxon>
        <taxon>Metamonada</taxon>
        <taxon>Anaeramoebidae</taxon>
        <taxon>Anaeramoeba</taxon>
    </lineage>
</organism>
<comment type="caution">
    <text evidence="3">The sequence shown here is derived from an EMBL/GenBank/DDBJ whole genome shotgun (WGS) entry which is preliminary data.</text>
</comment>
<dbReference type="Pfam" id="PF00651">
    <property type="entry name" value="BTB"/>
    <property type="match status" value="1"/>
</dbReference>
<dbReference type="PANTHER" id="PTHR45774">
    <property type="entry name" value="BTB/POZ DOMAIN-CONTAINING"/>
    <property type="match status" value="1"/>
</dbReference>
<evidence type="ECO:0000313" key="3">
    <source>
        <dbReference type="EMBL" id="KAJ3441679.1"/>
    </source>
</evidence>
<dbReference type="PROSITE" id="PS50097">
    <property type="entry name" value="BTB"/>
    <property type="match status" value="1"/>
</dbReference>
<reference evidence="3" key="1">
    <citation type="submission" date="2022-08" db="EMBL/GenBank/DDBJ databases">
        <title>Novel sulphate-reducing endosymbionts in the free-living metamonad Anaeramoeba.</title>
        <authorList>
            <person name="Jerlstrom-Hultqvist J."/>
            <person name="Cepicka I."/>
            <person name="Gallot-Lavallee L."/>
            <person name="Salas-Leiva D."/>
            <person name="Curtis B.A."/>
            <person name="Zahonova K."/>
            <person name="Pipaliya S."/>
            <person name="Dacks J."/>
            <person name="Roger A.J."/>
        </authorList>
    </citation>
    <scope>NUCLEOTIDE SEQUENCE</scope>
    <source>
        <strain evidence="3">Busselton2</strain>
    </source>
</reference>